<dbReference type="GO" id="GO:0046872">
    <property type="term" value="F:metal ion binding"/>
    <property type="evidence" value="ECO:0007669"/>
    <property type="project" value="UniProtKB-KW"/>
</dbReference>
<dbReference type="RefSeq" id="WP_044237800.1">
    <property type="nucleotide sequence ID" value="NZ_ASRX01000010.1"/>
</dbReference>
<dbReference type="GO" id="GO:0009055">
    <property type="term" value="F:electron transfer activity"/>
    <property type="evidence" value="ECO:0007669"/>
    <property type="project" value="InterPro"/>
</dbReference>
<evidence type="ECO:0000259" key="7">
    <source>
        <dbReference type="PROSITE" id="PS51007"/>
    </source>
</evidence>
<dbReference type="InterPro" id="IPR015943">
    <property type="entry name" value="WD40/YVTN_repeat-like_dom_sf"/>
</dbReference>
<comment type="caution">
    <text evidence="8">The sequence shown here is derived from an EMBL/GenBank/DDBJ whole genome shotgun (WGS) entry which is preliminary data.</text>
</comment>
<dbReference type="OrthoDB" id="5477293at2"/>
<dbReference type="PANTHER" id="PTHR47197">
    <property type="entry name" value="PROTEIN NIRF"/>
    <property type="match status" value="1"/>
</dbReference>
<reference evidence="8 9" key="1">
    <citation type="submission" date="2013-05" db="EMBL/GenBank/DDBJ databases">
        <title>Genome assembly of Chondromyces apiculatus DSM 436.</title>
        <authorList>
            <person name="Sharma G."/>
            <person name="Khatri I."/>
            <person name="Kaur C."/>
            <person name="Mayilraj S."/>
            <person name="Subramanian S."/>
        </authorList>
    </citation>
    <scope>NUCLEOTIDE SEQUENCE [LARGE SCALE GENOMIC DNA]</scope>
    <source>
        <strain evidence="8 9">DSM 436</strain>
    </source>
</reference>
<dbReference type="GO" id="GO:0020037">
    <property type="term" value="F:heme binding"/>
    <property type="evidence" value="ECO:0007669"/>
    <property type="project" value="InterPro"/>
</dbReference>
<dbReference type="PANTHER" id="PTHR47197:SF3">
    <property type="entry name" value="DIHYDRO-HEME D1 DEHYDROGENASE"/>
    <property type="match status" value="1"/>
</dbReference>
<dbReference type="InterPro" id="IPR009056">
    <property type="entry name" value="Cyt_c-like_dom"/>
</dbReference>
<dbReference type="EMBL" id="ASRX01000010">
    <property type="protein sequence ID" value="EYF07473.1"/>
    <property type="molecule type" value="Genomic_DNA"/>
</dbReference>
<protein>
    <recommendedName>
        <fullName evidence="7">Cytochrome c domain-containing protein</fullName>
    </recommendedName>
</protein>
<feature type="chain" id="PRO_5001496894" description="Cytochrome c domain-containing protein" evidence="6">
    <location>
        <begin position="25"/>
        <end position="920"/>
    </location>
</feature>
<dbReference type="InterPro" id="IPR051200">
    <property type="entry name" value="Host-pathogen_enzymatic-act"/>
</dbReference>
<evidence type="ECO:0000313" key="9">
    <source>
        <dbReference type="Proteomes" id="UP000019678"/>
    </source>
</evidence>
<feature type="domain" description="Cytochrome c" evidence="7">
    <location>
        <begin position="654"/>
        <end position="758"/>
    </location>
</feature>
<dbReference type="SUPFAM" id="SSF63825">
    <property type="entry name" value="YWTD domain"/>
    <property type="match status" value="1"/>
</dbReference>
<accession>A0A017TDU8</accession>
<name>A0A017TDU8_9BACT</name>
<proteinExistence type="predicted"/>
<evidence type="ECO:0000256" key="6">
    <source>
        <dbReference type="SAM" id="SignalP"/>
    </source>
</evidence>
<evidence type="ECO:0000313" key="8">
    <source>
        <dbReference type="EMBL" id="EYF07473.1"/>
    </source>
</evidence>
<dbReference type="Proteomes" id="UP000019678">
    <property type="component" value="Unassembled WGS sequence"/>
</dbReference>
<evidence type="ECO:0000256" key="2">
    <source>
        <dbReference type="ARBA" id="ARBA00022723"/>
    </source>
</evidence>
<feature type="region of interest" description="Disordered" evidence="5">
    <location>
        <begin position="895"/>
        <end position="920"/>
    </location>
</feature>
<dbReference type="AlphaFoldDB" id="A0A017TDU8"/>
<feature type="signal peptide" evidence="6">
    <location>
        <begin position="1"/>
        <end position="24"/>
    </location>
</feature>
<organism evidence="8 9">
    <name type="scientific">Chondromyces apiculatus DSM 436</name>
    <dbReference type="NCBI Taxonomy" id="1192034"/>
    <lineage>
        <taxon>Bacteria</taxon>
        <taxon>Pseudomonadati</taxon>
        <taxon>Myxococcota</taxon>
        <taxon>Polyangia</taxon>
        <taxon>Polyangiales</taxon>
        <taxon>Polyangiaceae</taxon>
        <taxon>Chondromyces</taxon>
    </lineage>
</organism>
<evidence type="ECO:0000256" key="4">
    <source>
        <dbReference type="PROSITE-ProRule" id="PRU00433"/>
    </source>
</evidence>
<dbReference type="Gene3D" id="2.130.10.10">
    <property type="entry name" value="YVTN repeat-like/Quinoprotein amine dehydrogenase"/>
    <property type="match status" value="2"/>
</dbReference>
<dbReference type="PROSITE" id="PS00018">
    <property type="entry name" value="EF_HAND_1"/>
    <property type="match status" value="1"/>
</dbReference>
<evidence type="ECO:0000256" key="3">
    <source>
        <dbReference type="ARBA" id="ARBA00023004"/>
    </source>
</evidence>
<dbReference type="InterPro" id="IPR036909">
    <property type="entry name" value="Cyt_c-like_dom_sf"/>
</dbReference>
<dbReference type="eggNOG" id="COG3391">
    <property type="taxonomic scope" value="Bacteria"/>
</dbReference>
<evidence type="ECO:0000256" key="5">
    <source>
        <dbReference type="SAM" id="MobiDB-lite"/>
    </source>
</evidence>
<dbReference type="SUPFAM" id="SSF75011">
    <property type="entry name" value="3-carboxy-cis,cis-mucoante lactonizing enzyme"/>
    <property type="match status" value="1"/>
</dbReference>
<keyword evidence="3 4" id="KW-0408">Iron</keyword>
<sequence>MLTSNLAFRSGVIAAMTLASLASASESQASYTLFESGQVRPLVLSPDGKRLFAANTPDNRIEVFHVGPAGLLHLSSIPVGMEPVALAARSDNELWVVNHLSDSVSIVKLNQSRLGGRVIRTLLVGDEPRDIVFAGPGRSRAFITTAHRGQNSPIDPQLTTAGVGRADVWVFNAESLGASLGGNALTILTLFSDTPRALAVTPDGSKVYAAGFHSGNRSTTIFEPLIPDGFGLDGVPGPATNVDGVPAPEVGLIVKYDGAHWRDTLGRSWDEMIRFNLPDKDVFVIDAMANPPAQLAGSAGFFTGVGSILYNMAVNPVSGKVYVSNTEALNLDRFEGSGTYAGETLRGHLHESRITVLTPGGGVAPRHLNKHINYASCCAPAPNTENGKSLGLPQAMEVTPDGTKLYVAALGSSKVGIFDTAQLANDTFVPSAADHIPVSGGGPTGIALDHARQRLYVLTRFDNSISVLNTATKTEIAHLPMHSPEPPSVTTGRRFMYDTSFSSSHGDSSCASCHVYGDFDSLAWDLGNPDAPVLNHPGPFIGDTTNVFTGLPMLEEFHPMKGPMATQSLRGMANHGAMHWRGDKTGGNDAPSVQPDGGTFNEQEAFMHFRDAYADLLGRSSAISVGDMEDFADFVLQIKYPPNPLRPLNNTLTLPQQAGRDLFDIRECSVAGCETCHTLDPGAGIFGGTGAAVFDFQTQLFKVPHLRNAYQKVGMFGMPEVAGLISQDNGHKGDQVRGIGFLHDGAIDTVYRFMLGAGFSVDFPFAPTPNGFASTPAGDVERREVEQFMLAFDTDLAPIVGQQITLTDDNAATVGPRIDLLKARADQGECDLVVKSQFLLRELGFLYLGGGQFATSRASAPHLSDTALRLLANLASRELTYTCAPPGSGVRMALDRDGDGHLDGDEYDAFSDPADPSSTP</sequence>
<evidence type="ECO:0000256" key="1">
    <source>
        <dbReference type="ARBA" id="ARBA00022617"/>
    </source>
</evidence>
<dbReference type="SUPFAM" id="SSF46626">
    <property type="entry name" value="Cytochrome c"/>
    <property type="match status" value="2"/>
</dbReference>
<dbReference type="PROSITE" id="PS51007">
    <property type="entry name" value="CYTC"/>
    <property type="match status" value="1"/>
</dbReference>
<keyword evidence="9" id="KW-1185">Reference proteome</keyword>
<gene>
    <name evidence="8" type="ORF">CAP_0226</name>
</gene>
<dbReference type="STRING" id="1192034.CAP_0226"/>
<keyword evidence="2 4" id="KW-0479">Metal-binding</keyword>
<dbReference type="InterPro" id="IPR018247">
    <property type="entry name" value="EF_Hand_1_Ca_BS"/>
</dbReference>
<feature type="compositionally biased region" description="Basic and acidic residues" evidence="5">
    <location>
        <begin position="895"/>
        <end position="904"/>
    </location>
</feature>
<keyword evidence="1 4" id="KW-0349">Heme</keyword>
<keyword evidence="6" id="KW-0732">Signal</keyword>